<evidence type="ECO:0000313" key="3">
    <source>
        <dbReference type="Proteomes" id="UP000717585"/>
    </source>
</evidence>
<reference evidence="2" key="1">
    <citation type="submission" date="2021-05" db="EMBL/GenBank/DDBJ databases">
        <title>A free-living protist that lacks canonical eukaryotic 1 DNA replication and segregation systems.</title>
        <authorList>
            <person name="Salas-Leiva D.E."/>
            <person name="Tromer E.C."/>
            <person name="Curtis B.A."/>
            <person name="Jerlstrom-Hultqvist J."/>
            <person name="Kolisko M."/>
            <person name="Yi Z."/>
            <person name="Salas-Leiva J.S."/>
            <person name="Gallot-Lavallee L."/>
            <person name="Kops G.J.P.L."/>
            <person name="Archibald J.M."/>
            <person name="Simpson A.G.B."/>
            <person name="Roger A.J."/>
        </authorList>
    </citation>
    <scope>NUCLEOTIDE SEQUENCE</scope>
    <source>
        <strain evidence="2">BICM</strain>
    </source>
</reference>
<sequence>MTNEYIRPSSPIGYGKDHTELDDSTYERLKAKWAAKLATSPGTPHPVSPERTPSTSPSARRNLGFNDVSFTSPARSLSEASSPARTASSKPKSPILQAATRTMDRMDMAPAPRLPQTAMTTPPDIVGPGFHEAMEGIMARLSSLELRTAQVGREVHKPEYKQEYSRPESSVPLRPAPVSRPAPQPAVFVSRQHLFFGCGTQPVIKRLRLRNSDPAQGVSVSLTVDRRTHSATASFPPFTVTSGRAIHLGPLETATVEVTWRPPAPVRSGRLEDFFCHAKLVIDAAGAAYQVPLLAVPGQPQVVVGRTAVFSGDSQLYGSVELENKGTAPAFLQFEHGAVPESPVVMPGATVMCKVRGTAGQDRIFEYRYETGSEPLRVLAAQAGVNDCPALSRQEPPAMLSRVALTAEEVEPFFRAGLSAVVGHALIAKGK</sequence>
<name>A0A8J6E0M2_9EUKA</name>
<dbReference type="AlphaFoldDB" id="A0A8J6E0M2"/>
<evidence type="ECO:0000256" key="1">
    <source>
        <dbReference type="SAM" id="MobiDB-lite"/>
    </source>
</evidence>
<protein>
    <submittedName>
        <fullName evidence="2">UV excision repair protein RAD23</fullName>
    </submittedName>
</protein>
<gene>
    <name evidence="2" type="ORF">J8273_0534</name>
</gene>
<feature type="compositionally biased region" description="Polar residues" evidence="1">
    <location>
        <begin position="68"/>
        <end position="91"/>
    </location>
</feature>
<feature type="compositionally biased region" description="Basic and acidic residues" evidence="1">
    <location>
        <begin position="154"/>
        <end position="166"/>
    </location>
</feature>
<proteinExistence type="predicted"/>
<dbReference type="Proteomes" id="UP000717585">
    <property type="component" value="Unassembled WGS sequence"/>
</dbReference>
<comment type="caution">
    <text evidence="2">The sequence shown here is derived from an EMBL/GenBank/DDBJ whole genome shotgun (WGS) entry which is preliminary data.</text>
</comment>
<accession>A0A8J6E0M2</accession>
<dbReference type="EMBL" id="JAHDYR010000012">
    <property type="protein sequence ID" value="KAG9395304.1"/>
    <property type="molecule type" value="Genomic_DNA"/>
</dbReference>
<feature type="region of interest" description="Disordered" evidence="1">
    <location>
        <begin position="1"/>
        <end position="20"/>
    </location>
</feature>
<organism evidence="2 3">
    <name type="scientific">Carpediemonas membranifera</name>
    <dbReference type="NCBI Taxonomy" id="201153"/>
    <lineage>
        <taxon>Eukaryota</taxon>
        <taxon>Metamonada</taxon>
        <taxon>Carpediemonas-like organisms</taxon>
        <taxon>Carpediemonas</taxon>
    </lineage>
</organism>
<keyword evidence="3" id="KW-1185">Reference proteome</keyword>
<feature type="region of interest" description="Disordered" evidence="1">
    <location>
        <begin position="154"/>
        <end position="178"/>
    </location>
</feature>
<evidence type="ECO:0000313" key="2">
    <source>
        <dbReference type="EMBL" id="KAG9395304.1"/>
    </source>
</evidence>
<feature type="region of interest" description="Disordered" evidence="1">
    <location>
        <begin position="35"/>
        <end position="94"/>
    </location>
</feature>